<evidence type="ECO:0000256" key="5">
    <source>
        <dbReference type="PROSITE-ProRule" id="PRU01363"/>
    </source>
</evidence>
<dbReference type="InterPro" id="IPR016039">
    <property type="entry name" value="Thiolase-like"/>
</dbReference>
<comment type="caution">
    <text evidence="9">The sequence shown here is derived from an EMBL/GenBank/DDBJ whole genome shotgun (WGS) entry which is preliminary data.</text>
</comment>
<dbReference type="Pfam" id="PF14765">
    <property type="entry name" value="PS-DH"/>
    <property type="match status" value="1"/>
</dbReference>
<dbReference type="SMART" id="SM00826">
    <property type="entry name" value="PKS_DH"/>
    <property type="match status" value="1"/>
</dbReference>
<evidence type="ECO:0000256" key="4">
    <source>
        <dbReference type="ARBA" id="ARBA00023268"/>
    </source>
</evidence>
<dbReference type="InterPro" id="IPR050091">
    <property type="entry name" value="PKS_NRPS_Biosynth_Enz"/>
</dbReference>
<dbReference type="InterPro" id="IPR016036">
    <property type="entry name" value="Malonyl_transacylase_ACP-bd"/>
</dbReference>
<dbReference type="CDD" id="cd00833">
    <property type="entry name" value="PKS"/>
    <property type="match status" value="1"/>
</dbReference>
<dbReference type="GO" id="GO:0006633">
    <property type="term" value="P:fatty acid biosynthetic process"/>
    <property type="evidence" value="ECO:0007669"/>
    <property type="project" value="InterPro"/>
</dbReference>
<dbReference type="OrthoDB" id="329835at2759"/>
<dbReference type="InterPro" id="IPR014030">
    <property type="entry name" value="Ketoacyl_synth_N"/>
</dbReference>
<dbReference type="SUPFAM" id="SSF52151">
    <property type="entry name" value="FabD/lysophospholipase-like"/>
    <property type="match status" value="1"/>
</dbReference>
<evidence type="ECO:0008006" key="11">
    <source>
        <dbReference type="Google" id="ProtNLM"/>
    </source>
</evidence>
<dbReference type="Pfam" id="PF02801">
    <property type="entry name" value="Ketoacyl-synt_C"/>
    <property type="match status" value="1"/>
</dbReference>
<dbReference type="PROSITE" id="PS52019">
    <property type="entry name" value="PKS_MFAS_DH"/>
    <property type="match status" value="1"/>
</dbReference>
<dbReference type="InterPro" id="IPR049552">
    <property type="entry name" value="PKS_DH_N"/>
</dbReference>
<dbReference type="Gene3D" id="3.40.50.720">
    <property type="entry name" value="NAD(P)-binding Rossmann-like Domain"/>
    <property type="match status" value="2"/>
</dbReference>
<feature type="region of interest" description="Disordered" evidence="6">
    <location>
        <begin position="2141"/>
        <end position="2160"/>
    </location>
</feature>
<dbReference type="Gene3D" id="3.40.366.10">
    <property type="entry name" value="Malonyl-Coenzyme A Acyl Carrier Protein, domain 2"/>
    <property type="match status" value="1"/>
</dbReference>
<dbReference type="InterPro" id="IPR020841">
    <property type="entry name" value="PKS_Beta-ketoAc_synthase_dom"/>
</dbReference>
<dbReference type="Pfam" id="PF08659">
    <property type="entry name" value="KR"/>
    <property type="match status" value="1"/>
</dbReference>
<evidence type="ECO:0000313" key="9">
    <source>
        <dbReference type="EMBL" id="KAF8898051.1"/>
    </source>
</evidence>
<dbReference type="PANTHER" id="PTHR43775:SF37">
    <property type="entry name" value="SI:DKEY-61P9.11"/>
    <property type="match status" value="1"/>
</dbReference>
<dbReference type="InterPro" id="IPR032821">
    <property type="entry name" value="PKS_assoc"/>
</dbReference>
<organism evidence="9 10">
    <name type="scientific">Gymnopilus junonius</name>
    <name type="common">Spectacular rustgill mushroom</name>
    <name type="synonym">Gymnopilus spectabilis subsp. junonius</name>
    <dbReference type="NCBI Taxonomy" id="109634"/>
    <lineage>
        <taxon>Eukaryota</taxon>
        <taxon>Fungi</taxon>
        <taxon>Dikarya</taxon>
        <taxon>Basidiomycota</taxon>
        <taxon>Agaricomycotina</taxon>
        <taxon>Agaricomycetes</taxon>
        <taxon>Agaricomycetidae</taxon>
        <taxon>Agaricales</taxon>
        <taxon>Agaricineae</taxon>
        <taxon>Hymenogastraceae</taxon>
        <taxon>Gymnopilus</taxon>
    </lineage>
</organism>
<dbReference type="InterPro" id="IPR013968">
    <property type="entry name" value="PKS_KR"/>
</dbReference>
<dbReference type="InterPro" id="IPR016035">
    <property type="entry name" value="Acyl_Trfase/lysoPLipase"/>
</dbReference>
<dbReference type="InterPro" id="IPR013120">
    <property type="entry name" value="FAR_NAD-bd"/>
</dbReference>
<evidence type="ECO:0000256" key="3">
    <source>
        <dbReference type="ARBA" id="ARBA00022679"/>
    </source>
</evidence>
<dbReference type="InterPro" id="IPR049551">
    <property type="entry name" value="PKS_DH_C"/>
</dbReference>
<dbReference type="SMART" id="SM00825">
    <property type="entry name" value="PKS_KS"/>
    <property type="match status" value="1"/>
</dbReference>
<feature type="region of interest" description="C-terminal hotdog fold" evidence="5">
    <location>
        <begin position="1020"/>
        <end position="1170"/>
    </location>
</feature>
<dbReference type="InterPro" id="IPR057326">
    <property type="entry name" value="KR_dom"/>
</dbReference>
<feature type="compositionally biased region" description="Low complexity" evidence="6">
    <location>
        <begin position="2142"/>
        <end position="2159"/>
    </location>
</feature>
<dbReference type="Gene3D" id="3.40.47.10">
    <property type="match status" value="1"/>
</dbReference>
<dbReference type="Pfam" id="PF16197">
    <property type="entry name" value="KAsynt_C_assoc"/>
    <property type="match status" value="1"/>
</dbReference>
<dbReference type="InterPro" id="IPR001227">
    <property type="entry name" value="Ac_transferase_dom_sf"/>
</dbReference>
<dbReference type="SMART" id="SM00827">
    <property type="entry name" value="PKS_AT"/>
    <property type="match status" value="1"/>
</dbReference>
<keyword evidence="2" id="KW-0597">Phosphoprotein</keyword>
<dbReference type="SMART" id="SM00822">
    <property type="entry name" value="PKS_KR"/>
    <property type="match status" value="1"/>
</dbReference>
<gene>
    <name evidence="9" type="ORF">CPB84DRAFT_1748061</name>
</gene>
<keyword evidence="4" id="KW-0511">Multifunctional enzyme</keyword>
<dbReference type="InterPro" id="IPR049900">
    <property type="entry name" value="PKS_mFAS_DH"/>
</dbReference>
<dbReference type="InterPro" id="IPR029063">
    <property type="entry name" value="SAM-dependent_MTases_sf"/>
</dbReference>
<reference evidence="9" key="1">
    <citation type="submission" date="2020-11" db="EMBL/GenBank/DDBJ databases">
        <authorList>
            <consortium name="DOE Joint Genome Institute"/>
            <person name="Ahrendt S."/>
            <person name="Riley R."/>
            <person name="Andreopoulos W."/>
            <person name="LaButti K."/>
            <person name="Pangilinan J."/>
            <person name="Ruiz-duenas F.J."/>
            <person name="Barrasa J.M."/>
            <person name="Sanchez-Garcia M."/>
            <person name="Camarero S."/>
            <person name="Miyauchi S."/>
            <person name="Serrano A."/>
            <person name="Linde D."/>
            <person name="Babiker R."/>
            <person name="Drula E."/>
            <person name="Ayuso-Fernandez I."/>
            <person name="Pacheco R."/>
            <person name="Padilla G."/>
            <person name="Ferreira P."/>
            <person name="Barriuso J."/>
            <person name="Kellner H."/>
            <person name="Castanera R."/>
            <person name="Alfaro M."/>
            <person name="Ramirez L."/>
            <person name="Pisabarro A.G."/>
            <person name="Kuo A."/>
            <person name="Tritt A."/>
            <person name="Lipzen A."/>
            <person name="He G."/>
            <person name="Yan M."/>
            <person name="Ng V."/>
            <person name="Cullen D."/>
            <person name="Martin F."/>
            <person name="Rosso M.-N."/>
            <person name="Henrissat B."/>
            <person name="Hibbett D."/>
            <person name="Martinez A.T."/>
            <person name="Grigoriev I.V."/>
        </authorList>
    </citation>
    <scope>NUCLEOTIDE SEQUENCE</scope>
    <source>
        <strain evidence="9">AH 44721</strain>
    </source>
</reference>
<dbReference type="SUPFAM" id="SSF53901">
    <property type="entry name" value="Thiolase-like"/>
    <property type="match status" value="1"/>
</dbReference>
<feature type="domain" description="PKS/mFAS DH" evidence="8">
    <location>
        <begin position="887"/>
        <end position="1170"/>
    </location>
</feature>
<dbReference type="EMBL" id="JADNYJ010000056">
    <property type="protein sequence ID" value="KAF8898051.1"/>
    <property type="molecule type" value="Genomic_DNA"/>
</dbReference>
<dbReference type="InterPro" id="IPR036291">
    <property type="entry name" value="NAD(P)-bd_dom_sf"/>
</dbReference>
<dbReference type="GO" id="GO:0004312">
    <property type="term" value="F:fatty acid synthase activity"/>
    <property type="evidence" value="ECO:0007669"/>
    <property type="project" value="TreeGrafter"/>
</dbReference>
<dbReference type="Proteomes" id="UP000724874">
    <property type="component" value="Unassembled WGS sequence"/>
</dbReference>
<feature type="active site" description="Proton donor; for dehydratase activity" evidence="5">
    <location>
        <position position="1081"/>
    </location>
</feature>
<dbReference type="InterPro" id="IPR014043">
    <property type="entry name" value="Acyl_transferase_dom"/>
</dbReference>
<dbReference type="SUPFAM" id="SSF51735">
    <property type="entry name" value="NAD(P)-binding Rossmann-fold domains"/>
    <property type="match status" value="2"/>
</dbReference>
<dbReference type="GO" id="GO:0044550">
    <property type="term" value="P:secondary metabolite biosynthetic process"/>
    <property type="evidence" value="ECO:0007669"/>
    <property type="project" value="TreeGrafter"/>
</dbReference>
<dbReference type="PROSITE" id="PS52004">
    <property type="entry name" value="KS3_2"/>
    <property type="match status" value="1"/>
</dbReference>
<evidence type="ECO:0000259" key="8">
    <source>
        <dbReference type="PROSITE" id="PS52019"/>
    </source>
</evidence>
<feature type="region of interest" description="N-terminal hotdog fold" evidence="5">
    <location>
        <begin position="887"/>
        <end position="1008"/>
    </location>
</feature>
<keyword evidence="1" id="KW-0596">Phosphopantetheine</keyword>
<dbReference type="InterPro" id="IPR042104">
    <property type="entry name" value="PKS_dehydratase_sf"/>
</dbReference>
<accession>A0A9P5TMM2</accession>
<feature type="active site" description="Proton acceptor; for dehydratase activity" evidence="5">
    <location>
        <position position="921"/>
    </location>
</feature>
<name>A0A9P5TMM2_GYMJU</name>
<dbReference type="InterPro" id="IPR018201">
    <property type="entry name" value="Ketoacyl_synth_AS"/>
</dbReference>
<dbReference type="Gene3D" id="3.10.129.110">
    <property type="entry name" value="Polyketide synthase dehydratase"/>
    <property type="match status" value="1"/>
</dbReference>
<sequence>MSSPIAIVGVSVELPSGGYSTENLDHKTFFDFLLSSGEAYEEIPSDRFNVEAWKGPGAGKIHVNKGAFLKDIDTFDNVEFGISSKDASTMAPATRKLLENAFLALLDSGSDYRMKNVGCFTSGTSIEMGNVSEPDEFEARGSFAGYPSMIANRLSNHLDLIGPSVPMDTACSSTLTAMHIAVQAISNGDCEAAVVGGCQLNHRFIDWITYSQGSLLAKDGKCKPFDSTADGFSRAEGCAVVVIKPLADAIRDQDHIYATILGTAINSTGSAAPPGAPVAESQRDAMVQAFQRAGRSPREVDYVELHATGTAKGDPTEANWVGEHFHREDELVVGSVKGNIGHTEIVAFLASLSKVISIFDKGVIPPQVNIRHLNPGIKWDEYRLRVPLECTPLSVRSSDKSLVSIAGSGIGGSNGHVVLESPPRRTPVVNGASVGLNSRGPLLIMTGGLSARAATSISESIESSFGNYVSDLPGLSTVLGRRSKQATYRSFAIAGVNETTIGGFSSPEHCPRIINSLIYVFSGQGPQHKDMGRELFEKFPVFRQSIVEMDDVFRRVTGQSIISDYGLFDESSGRALPEIWPIALVLPSVAIFQIALFDLLVSLGMKPDAIVGHSAGETAVLYASGAASKAMAVELAIIRGQSFTAIEKLGGTMAAVSCTPEVMDEILVQYRKEHEDALVELACFNSPSAVAIAGEEVAVDAIVALADGRGFFARKIRTKVPFHSSMMEKAKAEYTAALDDLFRRYPGPHVPKVATYSTLTGELYEGSFDADYFWSNTRSPVRFTQTMEVIRAAHPSSTFVEFAPHPVLSSYVVSMASETSTVLHSVLRPKRGGRSTEHLDILRLCGKVTVAGHNCVDFVALNGRTCSDFKLALPTYPFVKKRYPLYPDTPGVQKQMEAARGPLNHAYLRMNKDSHPTLAEHIIRGEPIMPAAGFLEMAFEFGASTLMNVNLRSILSLSSEKPVKVDIQLDGAYWTVKSIPSTKSRKDASSNTGRLHADGYLSFETPHAVSALDIEAVRNRCPGHIGSGFYPSLSYFSAYGTHFQRVTNMYYSVNEALASIKGTDAFLASDGKYILHPAILDACIQMTAYKPFHGDYDPNVYYLPAHVDAIIAHQPLKVNYFPAHIYAHIELKQWKPDGMVYDICLVDDSGVRLCTFAGLEVAKHHITPVTDAARPLQVAFQPAFQSERPKPTTTCTAVDHSDLYATLDKMSIRMKMSAKTGQITKPSPPTFGQTKELAPYLELLAADKACSSTKVSSSEGPQFEQAIIYSMTSLRDALKHISVSGTKVVEVLIASNVKSDFFRVSIEEVFREFSTLHVNLFVDNKHPAQTLPTVASGMVRNVSVKVGDNSSAVEDQLFDVALFFNVADDKAKPQHIVDTANRLLLPGGTFIVAERNLEAWESMALGTVWYNAAFGSPSSENTYRLSSYLESLAKFTVQRVHNSEDADPFHFCIDAQKKTWSNLESPDEALVDPIDSFVYEYSFGNELDLQWELSGLNSTQYIDIWITATEGRDGSAAQGFVRALRREYVSWTIRLVVFPESYDEDMRQEFLDHLPTELRLEQDILVSPEDQNMLMVPRIAPVAEVNASTATKLHGLPTSLPPYHVLLRPISFSKQGAVTGLLATVVDAQSTTLHDETMVVDVACLASFLRNSLELQIQFPLSFLVSSLLSCSGLSAIQSFGPSEARPHPRHSCRHCDRVQRGKVYAKNGLQVMKVDNDASLHDIAKLNGEPFDLIVSGYTDLPYVQVLKTLLEPRRGKLFSWNDADSGLPSILHRDPYSIADALRCSFSMIGGDLESFRLPVTCKLPSEAEMSKSSVLNIGVHLALYMYQRGARHIVLTSRSGRKSLDSTSNVVVRRMIKYLEAKDDLRLSLVAVDATDVASTTALLNTLGTTQVGGCIFLTAVLSDGIFRHLTESDFSRVFSAKLDAFAVTKEVFDFQSMDFVVSFTSVSGLFGFGGQTNYGAANTALEALTSELPNGFSFVCPGVLDSTLVLAGTGEANESRLGSLIPWAVPAEDMIKWFEDSMFRFQKGQRTVRYVCDLNWEVMDRTLGMPRLGKHLLPNQALETASDLDDAAHMSRIVRNVLDIPEADFSLDVPLTAYGIDSLSASRISFLLRPYVQATQIQLLADVSLADLLRSSEGESSAPSESQPVSKPVSTPKKKVEFMSDMLSKYSADMNVDSAETCASSSMSQADKDIILVTGTTGTLGSNILSQLLQNDDVELVYALNRPSKAGTSTLQRQKDIFATQGLPLSLLDSSKLVLLEGDLRVDNFNLPPDVANKACCICYSSFSPLSPASSTMVRIIFWNIPYMVAHFVSAWKVDFATSLVDYEDLIRAVSRLAVRPSLSYISTIGVFQHPKEYSSEEYAPEAPIVDPKISIQTGYIESKWVAERLFQLASENYGLKTNVVRVGLLSGGSNGCWDPSQWFPAIAQSASYLGCLPDGEDLISWIPVDLAAAAIVDMRRAENQTLHLVHPKPVKWNTVMKALATSLGVPLVPYVEWFARLESSSNDADEKTSGRQTEHSRAALRMTHFYRIALSASSHQTESMGLLAKVVTDNALNASPSLRSEDVQPLGEHDVKNGLLIGKRSGFCQHKGHHASTSIVLYFLLLPSLTSISL</sequence>
<dbReference type="Pfam" id="PF07993">
    <property type="entry name" value="NAD_binding_4"/>
    <property type="match status" value="2"/>
</dbReference>
<dbReference type="PROSITE" id="PS00606">
    <property type="entry name" value="KS3_1"/>
    <property type="match status" value="1"/>
</dbReference>
<keyword evidence="3" id="KW-0808">Transferase</keyword>
<dbReference type="Pfam" id="PF00109">
    <property type="entry name" value="ketoacyl-synt"/>
    <property type="match status" value="1"/>
</dbReference>
<evidence type="ECO:0000313" key="10">
    <source>
        <dbReference type="Proteomes" id="UP000724874"/>
    </source>
</evidence>
<dbReference type="InterPro" id="IPR020807">
    <property type="entry name" value="PKS_DH"/>
</dbReference>
<evidence type="ECO:0000259" key="7">
    <source>
        <dbReference type="PROSITE" id="PS52004"/>
    </source>
</evidence>
<dbReference type="Pfam" id="PF00698">
    <property type="entry name" value="Acyl_transf_1"/>
    <property type="match status" value="1"/>
</dbReference>
<dbReference type="PANTHER" id="PTHR43775">
    <property type="entry name" value="FATTY ACID SYNTHASE"/>
    <property type="match status" value="1"/>
</dbReference>
<dbReference type="SUPFAM" id="SSF55048">
    <property type="entry name" value="Probable ACP-binding domain of malonyl-CoA ACP transacylase"/>
    <property type="match status" value="1"/>
</dbReference>
<evidence type="ECO:0000256" key="2">
    <source>
        <dbReference type="ARBA" id="ARBA00022553"/>
    </source>
</evidence>
<dbReference type="GO" id="GO:0004315">
    <property type="term" value="F:3-oxoacyl-[acyl-carrier-protein] synthase activity"/>
    <property type="evidence" value="ECO:0007669"/>
    <property type="project" value="InterPro"/>
</dbReference>
<proteinExistence type="predicted"/>
<evidence type="ECO:0000256" key="6">
    <source>
        <dbReference type="SAM" id="MobiDB-lite"/>
    </source>
</evidence>
<protein>
    <recommendedName>
        <fullName evidence="11">Polyketide synthase</fullName>
    </recommendedName>
</protein>
<dbReference type="SUPFAM" id="SSF53335">
    <property type="entry name" value="S-adenosyl-L-methionine-dependent methyltransferases"/>
    <property type="match status" value="1"/>
</dbReference>
<dbReference type="InterPro" id="IPR014031">
    <property type="entry name" value="Ketoacyl_synth_C"/>
</dbReference>
<dbReference type="Pfam" id="PF21089">
    <property type="entry name" value="PKS_DH_N"/>
    <property type="match status" value="1"/>
</dbReference>
<keyword evidence="10" id="KW-1185">Reference proteome</keyword>
<feature type="domain" description="Ketosynthase family 3 (KS3)" evidence="7">
    <location>
        <begin position="2"/>
        <end position="421"/>
    </location>
</feature>
<evidence type="ECO:0000256" key="1">
    <source>
        <dbReference type="ARBA" id="ARBA00022450"/>
    </source>
</evidence>